<comment type="caution">
    <text evidence="2">The sequence shown here is derived from an EMBL/GenBank/DDBJ whole genome shotgun (WGS) entry which is preliminary data.</text>
</comment>
<organism evidence="2 3">
    <name type="scientific">Daphnia magna</name>
    <dbReference type="NCBI Taxonomy" id="35525"/>
    <lineage>
        <taxon>Eukaryota</taxon>
        <taxon>Metazoa</taxon>
        <taxon>Ecdysozoa</taxon>
        <taxon>Arthropoda</taxon>
        <taxon>Crustacea</taxon>
        <taxon>Branchiopoda</taxon>
        <taxon>Diplostraca</taxon>
        <taxon>Cladocera</taxon>
        <taxon>Anomopoda</taxon>
        <taxon>Daphniidae</taxon>
        <taxon>Daphnia</taxon>
    </lineage>
</organism>
<evidence type="ECO:0000313" key="3">
    <source>
        <dbReference type="Proteomes" id="UP001234178"/>
    </source>
</evidence>
<evidence type="ECO:0000256" key="1">
    <source>
        <dbReference type="SAM" id="MobiDB-lite"/>
    </source>
</evidence>
<accession>A0ABQ9ZTY8</accession>
<proteinExistence type="predicted"/>
<keyword evidence="3" id="KW-1185">Reference proteome</keyword>
<gene>
    <name evidence="2" type="ORF">OUZ56_031338</name>
</gene>
<feature type="region of interest" description="Disordered" evidence="1">
    <location>
        <begin position="1"/>
        <end position="25"/>
    </location>
</feature>
<dbReference type="EMBL" id="JAOYFB010000005">
    <property type="protein sequence ID" value="KAK4016387.1"/>
    <property type="molecule type" value="Genomic_DNA"/>
</dbReference>
<name>A0ABQ9ZTY8_9CRUS</name>
<sequence length="81" mass="8738">MTIHSGPFGTTTEMAKTTRVTKQDSGNFPIPMVATNFVESETTAGELQGYFPGNSLADDCQGRTRTTGVISKRHLATEEIT</sequence>
<protein>
    <submittedName>
        <fullName evidence="2">Uncharacterized protein</fullName>
    </submittedName>
</protein>
<evidence type="ECO:0000313" key="2">
    <source>
        <dbReference type="EMBL" id="KAK4016387.1"/>
    </source>
</evidence>
<reference evidence="2 3" key="1">
    <citation type="journal article" date="2023" name="Nucleic Acids Res.">
        <title>The hologenome of Daphnia magna reveals possible DNA methylation and microbiome-mediated evolution of the host genome.</title>
        <authorList>
            <person name="Chaturvedi A."/>
            <person name="Li X."/>
            <person name="Dhandapani V."/>
            <person name="Marshall H."/>
            <person name="Kissane S."/>
            <person name="Cuenca-Cambronero M."/>
            <person name="Asole G."/>
            <person name="Calvet F."/>
            <person name="Ruiz-Romero M."/>
            <person name="Marangio P."/>
            <person name="Guigo R."/>
            <person name="Rago D."/>
            <person name="Mirbahai L."/>
            <person name="Eastwood N."/>
            <person name="Colbourne J.K."/>
            <person name="Zhou J."/>
            <person name="Mallon E."/>
            <person name="Orsini L."/>
        </authorList>
    </citation>
    <scope>NUCLEOTIDE SEQUENCE [LARGE SCALE GENOMIC DNA]</scope>
    <source>
        <strain evidence="2">LRV0_1</strain>
    </source>
</reference>
<dbReference type="Proteomes" id="UP001234178">
    <property type="component" value="Unassembled WGS sequence"/>
</dbReference>
<feature type="compositionally biased region" description="Polar residues" evidence="1">
    <location>
        <begin position="8"/>
        <end position="25"/>
    </location>
</feature>